<feature type="region of interest" description="Disordered" evidence="1">
    <location>
        <begin position="40"/>
        <end position="165"/>
    </location>
</feature>
<evidence type="ECO:0000256" key="1">
    <source>
        <dbReference type="SAM" id="MobiDB-lite"/>
    </source>
</evidence>
<dbReference type="AlphaFoldDB" id="A0A1Y1Z3V1"/>
<name>A0A1Y1Z3V1_9PLEO</name>
<feature type="compositionally biased region" description="Polar residues" evidence="1">
    <location>
        <begin position="282"/>
        <end position="293"/>
    </location>
</feature>
<evidence type="ECO:0000313" key="2">
    <source>
        <dbReference type="EMBL" id="ORY04657.1"/>
    </source>
</evidence>
<organism evidence="2 3">
    <name type="scientific">Clohesyomyces aquaticus</name>
    <dbReference type="NCBI Taxonomy" id="1231657"/>
    <lineage>
        <taxon>Eukaryota</taxon>
        <taxon>Fungi</taxon>
        <taxon>Dikarya</taxon>
        <taxon>Ascomycota</taxon>
        <taxon>Pezizomycotina</taxon>
        <taxon>Dothideomycetes</taxon>
        <taxon>Pleosporomycetidae</taxon>
        <taxon>Pleosporales</taxon>
        <taxon>Lindgomycetaceae</taxon>
        <taxon>Clohesyomyces</taxon>
    </lineage>
</organism>
<keyword evidence="3" id="KW-1185">Reference proteome</keyword>
<feature type="region of interest" description="Disordered" evidence="1">
    <location>
        <begin position="539"/>
        <end position="577"/>
    </location>
</feature>
<dbReference type="Proteomes" id="UP000193144">
    <property type="component" value="Unassembled WGS sequence"/>
</dbReference>
<gene>
    <name evidence="2" type="ORF">BCR34DRAFT_591123</name>
</gene>
<accession>A0A1Y1Z3V1</accession>
<evidence type="ECO:0000313" key="3">
    <source>
        <dbReference type="Proteomes" id="UP000193144"/>
    </source>
</evidence>
<feature type="compositionally biased region" description="Low complexity" evidence="1">
    <location>
        <begin position="314"/>
        <end position="329"/>
    </location>
</feature>
<sequence>MPNFLDILAEADPKAEVGKKTASQIRAEVQAARWAELVAKDNEMNAQDETSSLSIPWPDEPRPEEPVPGSTRAQKRPGKGSAMLPKQGTFAENENDSNTPHHGISPNMKRGQDEDEEATSAKKRVIVGDAATPRPVAVNGQAYGTREISTSVEDANTGDVSPDQLDLTIADSSSTVRSTFLQNNKAAGVDIDNPNEEHTPVTGLKEAAEIGSYIPTPSRPDTEEKMENEDKLAPVSQPSTDAQSEGLPATNKAVDRGVDIDEEELFGITDERPNAFQDTEAVLSSNGVPSETNHAVDYGAEIDEEEPFGITNESPSGSQDSDSDFSSNDEPPMHSKRKRESDEEEAEVSAKRQKLNRKSKPASEVNKSKGQLQVPCKERRGWEEDIQEQGVAGSDDQSPVMQEGHKEVKRKAEDGDEKGEIEVHKKQRMTKATPLGVSTPLNGLFADINNSSDVEVDQGVGEQESETKEPSSDDDEEDLFGDTEDPHEVEGTQGDSLGGGGEGLFDDVEGTSHHGGKNFNAEWHMKKMEAELDKHKAAVNKTSATLEQQEEKPERTRSPTPAEEDEDLFEENERPFEVEEDISDAQRMMMGTAAQLDSHEAAIKKKSAAAKKQEK</sequence>
<feature type="compositionally biased region" description="Polar residues" evidence="1">
    <location>
        <begin position="90"/>
        <end position="100"/>
    </location>
</feature>
<feature type="compositionally biased region" description="Polar residues" evidence="1">
    <location>
        <begin position="44"/>
        <end position="54"/>
    </location>
</feature>
<feature type="compositionally biased region" description="Basic and acidic residues" evidence="1">
    <location>
        <begin position="220"/>
        <end position="232"/>
    </location>
</feature>
<feature type="compositionally biased region" description="Basic and acidic residues" evidence="1">
    <location>
        <begin position="403"/>
        <end position="424"/>
    </location>
</feature>
<reference evidence="2 3" key="1">
    <citation type="submission" date="2016-07" db="EMBL/GenBank/DDBJ databases">
        <title>Pervasive Adenine N6-methylation of Active Genes in Fungi.</title>
        <authorList>
            <consortium name="DOE Joint Genome Institute"/>
            <person name="Mondo S.J."/>
            <person name="Dannebaum R.O."/>
            <person name="Kuo R.C."/>
            <person name="Labutti K."/>
            <person name="Haridas S."/>
            <person name="Kuo A."/>
            <person name="Salamov A."/>
            <person name="Ahrendt S.R."/>
            <person name="Lipzen A."/>
            <person name="Sullivan W."/>
            <person name="Andreopoulos W.B."/>
            <person name="Clum A."/>
            <person name="Lindquist E."/>
            <person name="Daum C."/>
            <person name="Ramamoorthy G.K."/>
            <person name="Gryganskyi A."/>
            <person name="Culley D."/>
            <person name="Magnuson J.K."/>
            <person name="James T.Y."/>
            <person name="O'Malley M.A."/>
            <person name="Stajich J.E."/>
            <person name="Spatafora J.W."/>
            <person name="Visel A."/>
            <person name="Grigoriev I.V."/>
        </authorList>
    </citation>
    <scope>NUCLEOTIDE SEQUENCE [LARGE SCALE GENOMIC DNA]</scope>
    <source>
        <strain evidence="2 3">CBS 115471</strain>
    </source>
</reference>
<protein>
    <submittedName>
        <fullName evidence="2">Uncharacterized protein</fullName>
    </submittedName>
</protein>
<dbReference type="EMBL" id="MCFA01000133">
    <property type="protein sequence ID" value="ORY04657.1"/>
    <property type="molecule type" value="Genomic_DNA"/>
</dbReference>
<feature type="compositionally biased region" description="Basic residues" evidence="1">
    <location>
        <begin position="351"/>
        <end position="360"/>
    </location>
</feature>
<feature type="region of interest" description="Disordered" evidence="1">
    <location>
        <begin position="187"/>
        <end position="522"/>
    </location>
</feature>
<comment type="caution">
    <text evidence="2">The sequence shown here is derived from an EMBL/GenBank/DDBJ whole genome shotgun (WGS) entry which is preliminary data.</text>
</comment>
<proteinExistence type="predicted"/>
<feature type="compositionally biased region" description="Acidic residues" evidence="1">
    <location>
        <begin position="472"/>
        <end position="483"/>
    </location>
</feature>